<gene>
    <name evidence="2" type="ORF">PCAR00345_LOCUS11391</name>
</gene>
<proteinExistence type="predicted"/>
<feature type="region of interest" description="Disordered" evidence="1">
    <location>
        <begin position="26"/>
        <end position="51"/>
    </location>
</feature>
<sequence length="164" mass="17835">MVLSLSPPLACTASYPAARRPIYARPLNLPGGQISERTDQRQASKPSPSKFDEASEMALLHRLGIEVLHGDLGARFRQECSVNCMETAGGCKEVKPGRLQMLVPIKEFVQPARSRYPPNSSTTTAVAPVLDPFPPSPCTHAKRERPMIVPHHANSDASRICGIP</sequence>
<protein>
    <submittedName>
        <fullName evidence="2">Uncharacterized protein</fullName>
    </submittedName>
</protein>
<evidence type="ECO:0000313" key="2">
    <source>
        <dbReference type="EMBL" id="CAE0758797.1"/>
    </source>
</evidence>
<name>A0A7S4B9H3_CHRCT</name>
<accession>A0A7S4B9H3</accession>
<evidence type="ECO:0000256" key="1">
    <source>
        <dbReference type="SAM" id="MobiDB-lite"/>
    </source>
</evidence>
<dbReference type="EMBL" id="HBIZ01018241">
    <property type="protein sequence ID" value="CAE0758797.1"/>
    <property type="molecule type" value="Transcribed_RNA"/>
</dbReference>
<organism evidence="2">
    <name type="scientific">Chrysotila carterae</name>
    <name type="common">Marine alga</name>
    <name type="synonym">Syracosphaera carterae</name>
    <dbReference type="NCBI Taxonomy" id="13221"/>
    <lineage>
        <taxon>Eukaryota</taxon>
        <taxon>Haptista</taxon>
        <taxon>Haptophyta</taxon>
        <taxon>Prymnesiophyceae</taxon>
        <taxon>Isochrysidales</taxon>
        <taxon>Isochrysidaceae</taxon>
        <taxon>Chrysotila</taxon>
    </lineage>
</organism>
<reference evidence="2" key="1">
    <citation type="submission" date="2021-01" db="EMBL/GenBank/DDBJ databases">
        <authorList>
            <person name="Corre E."/>
            <person name="Pelletier E."/>
            <person name="Niang G."/>
            <person name="Scheremetjew M."/>
            <person name="Finn R."/>
            <person name="Kale V."/>
            <person name="Holt S."/>
            <person name="Cochrane G."/>
            <person name="Meng A."/>
            <person name="Brown T."/>
            <person name="Cohen L."/>
        </authorList>
    </citation>
    <scope>NUCLEOTIDE SEQUENCE</scope>
    <source>
        <strain evidence="2">CCMP645</strain>
    </source>
</reference>
<dbReference type="AlphaFoldDB" id="A0A7S4B9H3"/>